<reference evidence="3" key="1">
    <citation type="submission" date="2021-01" db="EMBL/GenBank/DDBJ databases">
        <title>Paracoccus amoyensis sp. nov., isolated from the surface seawater along the coast of Xiamen Island, China.</title>
        <authorList>
            <person name="Lyu L."/>
        </authorList>
    </citation>
    <scope>NUCLEOTIDE SEQUENCE</scope>
    <source>
        <strain evidence="3">MJ17</strain>
    </source>
</reference>
<dbReference type="InterPro" id="IPR007730">
    <property type="entry name" value="SPOR-like_dom"/>
</dbReference>
<sequence length="249" mass="26245">MQQTSGEKLAALLSEGLRDGELTSDLRPREERAEPEPDPAQNAMRQAISARIAASEAARIVGAGSPDQNGGLCALLGYRRVVDKQPAVGADVTQGLCAGMRADELSATFTTRLPGGKTEGRTDSGVVSAAVGESRARATVTETRTTVEVQRPARSDRAATTRSAVDKSARDLADMIPAGARYVLIGSFADEGGYGQTRLRLTAMGYATGRGRDGGQGRLLLAGPFDDREQVVRALHHLRQNGYPGAVAR</sequence>
<evidence type="ECO:0000313" key="4">
    <source>
        <dbReference type="Proteomes" id="UP000640485"/>
    </source>
</evidence>
<comment type="caution">
    <text evidence="3">The sequence shown here is derived from an EMBL/GenBank/DDBJ whole genome shotgun (WGS) entry which is preliminary data.</text>
</comment>
<dbReference type="GO" id="GO:0042834">
    <property type="term" value="F:peptidoglycan binding"/>
    <property type="evidence" value="ECO:0007669"/>
    <property type="project" value="InterPro"/>
</dbReference>
<name>A0A934VZ93_9RHOB</name>
<evidence type="ECO:0000256" key="1">
    <source>
        <dbReference type="SAM" id="MobiDB-lite"/>
    </source>
</evidence>
<dbReference type="SUPFAM" id="SSF110997">
    <property type="entry name" value="Sporulation related repeat"/>
    <property type="match status" value="1"/>
</dbReference>
<dbReference type="PROSITE" id="PS51724">
    <property type="entry name" value="SPOR"/>
    <property type="match status" value="1"/>
</dbReference>
<feature type="region of interest" description="Disordered" evidence="1">
    <location>
        <begin position="1"/>
        <end position="42"/>
    </location>
</feature>
<evidence type="ECO:0000313" key="3">
    <source>
        <dbReference type="EMBL" id="MBK4215058.1"/>
    </source>
</evidence>
<organism evidence="3 4">
    <name type="scientific">Paracoccus caeni</name>
    <dbReference type="NCBI Taxonomy" id="657651"/>
    <lineage>
        <taxon>Bacteria</taxon>
        <taxon>Pseudomonadati</taxon>
        <taxon>Pseudomonadota</taxon>
        <taxon>Alphaproteobacteria</taxon>
        <taxon>Rhodobacterales</taxon>
        <taxon>Paracoccaceae</taxon>
        <taxon>Paracoccus</taxon>
    </lineage>
</organism>
<dbReference type="Proteomes" id="UP000640485">
    <property type="component" value="Unassembled WGS sequence"/>
</dbReference>
<gene>
    <name evidence="3" type="ORF">JJJ17_03860</name>
</gene>
<feature type="compositionally biased region" description="Basic and acidic residues" evidence="1">
    <location>
        <begin position="16"/>
        <end position="35"/>
    </location>
</feature>
<evidence type="ECO:0000259" key="2">
    <source>
        <dbReference type="PROSITE" id="PS51724"/>
    </source>
</evidence>
<accession>A0A934VZ93</accession>
<dbReference type="AlphaFoldDB" id="A0A934VZ93"/>
<proteinExistence type="predicted"/>
<dbReference type="EMBL" id="JAEPRQ010000001">
    <property type="protein sequence ID" value="MBK4215058.1"/>
    <property type="molecule type" value="Genomic_DNA"/>
</dbReference>
<dbReference type="Pfam" id="PF05036">
    <property type="entry name" value="SPOR"/>
    <property type="match status" value="1"/>
</dbReference>
<protein>
    <submittedName>
        <fullName evidence="3">SPOR domain-containing protein</fullName>
    </submittedName>
</protein>
<feature type="domain" description="SPOR" evidence="2">
    <location>
        <begin position="175"/>
        <end position="249"/>
    </location>
</feature>
<keyword evidence="4" id="KW-1185">Reference proteome</keyword>
<dbReference type="InterPro" id="IPR036680">
    <property type="entry name" value="SPOR-like_sf"/>
</dbReference>